<evidence type="ECO:0000256" key="9">
    <source>
        <dbReference type="SAM" id="Phobius"/>
    </source>
</evidence>
<feature type="transmembrane region" description="Helical" evidence="9">
    <location>
        <begin position="326"/>
        <end position="347"/>
    </location>
</feature>
<comment type="caution">
    <text evidence="12">The sequence shown here is derived from an EMBL/GenBank/DDBJ whole genome shotgun (WGS) entry which is preliminary data.</text>
</comment>
<keyword evidence="7" id="KW-0186">Copper</keyword>
<keyword evidence="4" id="KW-0479">Metal-binding</keyword>
<dbReference type="GO" id="GO:0005886">
    <property type="term" value="C:plasma membrane"/>
    <property type="evidence" value="ECO:0007669"/>
    <property type="project" value="UniProtKB-SubCell"/>
</dbReference>
<evidence type="ECO:0000256" key="4">
    <source>
        <dbReference type="ARBA" id="ARBA00022723"/>
    </source>
</evidence>
<feature type="transmembrane region" description="Helical" evidence="9">
    <location>
        <begin position="252"/>
        <end position="273"/>
    </location>
</feature>
<reference evidence="12" key="1">
    <citation type="submission" date="2020-06" db="EMBL/GenBank/DDBJ databases">
        <title>Stable isotope informed genome-resolved metagenomics uncovers potential trophic interactions in rhizosphere soil.</title>
        <authorList>
            <person name="Starr E.P."/>
            <person name="Shi S."/>
            <person name="Blazewicz S.J."/>
            <person name="Koch B.J."/>
            <person name="Probst A.J."/>
            <person name="Hungate B.A."/>
            <person name="Pett-Ridge J."/>
            <person name="Firestone M.K."/>
            <person name="Banfield J.F."/>
        </authorList>
    </citation>
    <scope>NUCLEOTIDE SEQUENCE</scope>
    <source>
        <strain evidence="12">YM_69_17</strain>
    </source>
</reference>
<feature type="transmembrane region" description="Helical" evidence="9">
    <location>
        <begin position="153"/>
        <end position="175"/>
    </location>
</feature>
<evidence type="ECO:0000313" key="13">
    <source>
        <dbReference type="Proteomes" id="UP000700706"/>
    </source>
</evidence>
<dbReference type="InterPro" id="IPR007348">
    <property type="entry name" value="CopC_dom"/>
</dbReference>
<keyword evidence="6 9" id="KW-1133">Transmembrane helix</keyword>
<evidence type="ECO:0000256" key="1">
    <source>
        <dbReference type="ARBA" id="ARBA00004651"/>
    </source>
</evidence>
<feature type="domain" description="CopC" evidence="10">
    <location>
        <begin position="10"/>
        <end position="55"/>
    </location>
</feature>
<accession>A0A952FM25</accession>
<gene>
    <name evidence="12" type="ORF">JF625_08030</name>
</gene>
<feature type="domain" description="Copper resistance protein D" evidence="11">
    <location>
        <begin position="247"/>
        <end position="347"/>
    </location>
</feature>
<evidence type="ECO:0000256" key="8">
    <source>
        <dbReference type="ARBA" id="ARBA00023136"/>
    </source>
</evidence>
<dbReference type="SUPFAM" id="SSF81296">
    <property type="entry name" value="E set domains"/>
    <property type="match status" value="1"/>
</dbReference>
<dbReference type="InterPro" id="IPR008457">
    <property type="entry name" value="Cu-R_CopD_dom"/>
</dbReference>
<dbReference type="InterPro" id="IPR014756">
    <property type="entry name" value="Ig_E-set"/>
</dbReference>
<evidence type="ECO:0000313" key="12">
    <source>
        <dbReference type="EMBL" id="MBW8725084.1"/>
    </source>
</evidence>
<keyword evidence="8 9" id="KW-0472">Membrane</keyword>
<dbReference type="InterPro" id="IPR014755">
    <property type="entry name" value="Cu-Rt/internalin_Ig-like"/>
</dbReference>
<dbReference type="AlphaFoldDB" id="A0A952FM25"/>
<evidence type="ECO:0000259" key="11">
    <source>
        <dbReference type="Pfam" id="PF05425"/>
    </source>
</evidence>
<keyword evidence="5" id="KW-0732">Signal</keyword>
<dbReference type="Pfam" id="PF05425">
    <property type="entry name" value="CopD"/>
    <property type="match status" value="1"/>
</dbReference>
<dbReference type="GO" id="GO:0006825">
    <property type="term" value="P:copper ion transport"/>
    <property type="evidence" value="ECO:0007669"/>
    <property type="project" value="InterPro"/>
</dbReference>
<feature type="transmembrane region" description="Helical" evidence="9">
    <location>
        <begin position="216"/>
        <end position="240"/>
    </location>
</feature>
<keyword evidence="2" id="KW-1003">Cell membrane</keyword>
<evidence type="ECO:0000256" key="2">
    <source>
        <dbReference type="ARBA" id="ARBA00022475"/>
    </source>
</evidence>
<dbReference type="PANTHER" id="PTHR34820">
    <property type="entry name" value="INNER MEMBRANE PROTEIN YEBZ"/>
    <property type="match status" value="1"/>
</dbReference>
<dbReference type="GO" id="GO:0046688">
    <property type="term" value="P:response to copper ion"/>
    <property type="evidence" value="ECO:0007669"/>
    <property type="project" value="InterPro"/>
</dbReference>
<feature type="transmembrane region" description="Helical" evidence="9">
    <location>
        <begin position="285"/>
        <end position="306"/>
    </location>
</feature>
<dbReference type="InterPro" id="IPR032694">
    <property type="entry name" value="CopC/D"/>
</dbReference>
<keyword evidence="3 9" id="KW-0812">Transmembrane</keyword>
<dbReference type="PANTHER" id="PTHR34820:SF4">
    <property type="entry name" value="INNER MEMBRANE PROTEIN YEBZ"/>
    <property type="match status" value="1"/>
</dbReference>
<evidence type="ECO:0000259" key="10">
    <source>
        <dbReference type="Pfam" id="PF04234"/>
    </source>
</evidence>
<dbReference type="Pfam" id="PF04234">
    <property type="entry name" value="CopC"/>
    <property type="match status" value="1"/>
</dbReference>
<dbReference type="Proteomes" id="UP000700706">
    <property type="component" value="Unassembled WGS sequence"/>
</dbReference>
<name>A0A952FM25_9PROT</name>
<comment type="subcellular location">
    <subcellularLocation>
        <location evidence="1">Cell membrane</location>
        <topology evidence="1">Multi-pass membrane protein</topology>
    </subcellularLocation>
</comment>
<evidence type="ECO:0000256" key="5">
    <source>
        <dbReference type="ARBA" id="ARBA00022729"/>
    </source>
</evidence>
<feature type="transmembrane region" description="Helical" evidence="9">
    <location>
        <begin position="182"/>
        <end position="204"/>
    </location>
</feature>
<dbReference type="EMBL" id="JAEKLZ010000160">
    <property type="protein sequence ID" value="MBW8725084.1"/>
    <property type="molecule type" value="Genomic_DNA"/>
</dbReference>
<feature type="transmembrane region" description="Helical" evidence="9">
    <location>
        <begin position="114"/>
        <end position="133"/>
    </location>
</feature>
<evidence type="ECO:0000256" key="3">
    <source>
        <dbReference type="ARBA" id="ARBA00022692"/>
    </source>
</evidence>
<evidence type="ECO:0000256" key="7">
    <source>
        <dbReference type="ARBA" id="ARBA00023008"/>
    </source>
</evidence>
<feature type="non-terminal residue" evidence="12">
    <location>
        <position position="1"/>
    </location>
</feature>
<evidence type="ECO:0000256" key="6">
    <source>
        <dbReference type="ARBA" id="ARBA00022989"/>
    </source>
</evidence>
<dbReference type="GO" id="GO:0005507">
    <property type="term" value="F:copper ion binding"/>
    <property type="evidence" value="ECO:0007669"/>
    <property type="project" value="InterPro"/>
</dbReference>
<feature type="transmembrane region" description="Helical" evidence="9">
    <location>
        <begin position="83"/>
        <end position="102"/>
    </location>
</feature>
<protein>
    <submittedName>
        <fullName evidence="12">CopD family protein</fullName>
    </submittedName>
</protein>
<sequence length="469" mass="47626">VQPDGTAVTLGDARLEDATLAIPAPAGLGPGTHVLSWRVVSEDGHPVGGSVVFSIGAPGAGPPPQAAETADQPVDTAIWLARIVLYAALFLGVGAVTFRAAIAPLPRGAARTAVGLMLLGLAAAPVSVGLQGLDALEMPLAELGRRVAWATGWSTSYGATAALAVLALVLGLLALSLRRGRISAVVTLLALAATGTALAASGHASAAAPQILTRPAVFLHAVGIAAWAGALLPLGLLLRAGGPAATAALRRFSTLIPVAVLPLAAAGILLAVVQLGQVSALWTTAYGQVFLVKLALLLALFGLAALNRWRLTRPAGAGDGRAARRLARSVAAESVLVLAIFAAAATWRFTPPPRALAEAAARPASIHIHTAPAMADLTITPGRAGPVSASIVVLTGDFGPLDAKEVTLVLSNPAAGIEPIRRKAVKPGDGSWRVDGLVIPVPGRWTVRVDVLISDFEIAKLEDVIDIRP</sequence>
<dbReference type="GO" id="GO:0042597">
    <property type="term" value="C:periplasmic space"/>
    <property type="evidence" value="ECO:0007669"/>
    <property type="project" value="InterPro"/>
</dbReference>
<organism evidence="12 13">
    <name type="scientific">Inquilinus limosus</name>
    <dbReference type="NCBI Taxonomy" id="171674"/>
    <lineage>
        <taxon>Bacteria</taxon>
        <taxon>Pseudomonadati</taxon>
        <taxon>Pseudomonadota</taxon>
        <taxon>Alphaproteobacteria</taxon>
        <taxon>Rhodospirillales</taxon>
        <taxon>Rhodospirillaceae</taxon>
        <taxon>Inquilinus</taxon>
    </lineage>
</organism>
<dbReference type="Gene3D" id="2.60.40.1220">
    <property type="match status" value="1"/>
</dbReference>
<proteinExistence type="predicted"/>